<dbReference type="Gene3D" id="3.90.420.10">
    <property type="entry name" value="Oxidoreductase, molybdopterin-binding domain"/>
    <property type="match status" value="1"/>
</dbReference>
<name>A0A4R0IES2_9ACTN</name>
<protein>
    <submittedName>
        <fullName evidence="2">Reductase</fullName>
    </submittedName>
</protein>
<keyword evidence="3" id="KW-1185">Reference proteome</keyword>
<dbReference type="EMBL" id="SJKA01000008">
    <property type="protein sequence ID" value="TCC30504.1"/>
    <property type="molecule type" value="Genomic_DNA"/>
</dbReference>
<sequence>MVPLPPGQRSVEGFPRFGTHLHRPPPAVPDDPVIAISGVVRKPSEVRLPELATLPRREVVADFHCVSGWTATDLQWEGVRFADFFRAFVEPALDPEVSVSHLAFVGLDGISSVVELQDALADDVLLADRVNGGLLGGDHGAPIRLVSPAQYGYMSIKHLCQVEVCSALPAHRLDRSIIGRLIEGHPRARVRHEERHGHIPGWLIRPFYRPLIRPIRALCAKGTQDR</sequence>
<feature type="domain" description="Oxidoreductase molybdopterin-binding" evidence="1">
    <location>
        <begin position="29"/>
        <end position="165"/>
    </location>
</feature>
<dbReference type="AlphaFoldDB" id="A0A4R0IES2"/>
<organism evidence="2 3">
    <name type="scientific">Kribbella sindirgiensis</name>
    <dbReference type="NCBI Taxonomy" id="1124744"/>
    <lineage>
        <taxon>Bacteria</taxon>
        <taxon>Bacillati</taxon>
        <taxon>Actinomycetota</taxon>
        <taxon>Actinomycetes</taxon>
        <taxon>Propionibacteriales</taxon>
        <taxon>Kribbellaceae</taxon>
        <taxon>Kribbella</taxon>
    </lineage>
</organism>
<proteinExistence type="predicted"/>
<dbReference type="RefSeq" id="WP_131292358.1">
    <property type="nucleotide sequence ID" value="NZ_SJKA01000008.1"/>
</dbReference>
<dbReference type="PANTHER" id="PTHR43032:SF4">
    <property type="entry name" value="OXIDOREDUCTASE MOLYBDOPTERIN-BINDING DOMAIN-CONTAINING PROTEIN"/>
    <property type="match status" value="1"/>
</dbReference>
<dbReference type="InterPro" id="IPR036374">
    <property type="entry name" value="OxRdtase_Mopterin-bd_sf"/>
</dbReference>
<dbReference type="SUPFAM" id="SSF56524">
    <property type="entry name" value="Oxidoreductase molybdopterin-binding domain"/>
    <property type="match status" value="1"/>
</dbReference>
<dbReference type="OrthoDB" id="9795587at2"/>
<gene>
    <name evidence="2" type="ORF">E0H50_24145</name>
</gene>
<evidence type="ECO:0000259" key="1">
    <source>
        <dbReference type="Pfam" id="PF00174"/>
    </source>
</evidence>
<dbReference type="InterPro" id="IPR000572">
    <property type="entry name" value="OxRdtase_Mopterin-bd_dom"/>
</dbReference>
<dbReference type="PANTHER" id="PTHR43032">
    <property type="entry name" value="PROTEIN-METHIONINE-SULFOXIDE REDUCTASE"/>
    <property type="match status" value="1"/>
</dbReference>
<reference evidence="2 3" key="1">
    <citation type="submission" date="2019-02" db="EMBL/GenBank/DDBJ databases">
        <title>Kribbella capetownensis sp. nov. and Kribbella speibonae sp. nov., isolated from soil.</title>
        <authorList>
            <person name="Curtis S.M."/>
            <person name="Norton I."/>
            <person name="Everest G.J."/>
            <person name="Meyers P.R."/>
        </authorList>
    </citation>
    <scope>NUCLEOTIDE SEQUENCE [LARGE SCALE GENOMIC DNA]</scope>
    <source>
        <strain evidence="2 3">DSM 27082</strain>
    </source>
</reference>
<dbReference type="Proteomes" id="UP000292695">
    <property type="component" value="Unassembled WGS sequence"/>
</dbReference>
<evidence type="ECO:0000313" key="3">
    <source>
        <dbReference type="Proteomes" id="UP000292695"/>
    </source>
</evidence>
<accession>A0A4R0IES2</accession>
<dbReference type="Pfam" id="PF00174">
    <property type="entry name" value="Oxidored_molyb"/>
    <property type="match status" value="1"/>
</dbReference>
<comment type="caution">
    <text evidence="2">The sequence shown here is derived from an EMBL/GenBank/DDBJ whole genome shotgun (WGS) entry which is preliminary data.</text>
</comment>
<evidence type="ECO:0000313" key="2">
    <source>
        <dbReference type="EMBL" id="TCC30504.1"/>
    </source>
</evidence>